<evidence type="ECO:0000256" key="2">
    <source>
        <dbReference type="ARBA" id="ARBA00022559"/>
    </source>
</evidence>
<sequence>MVSVGSTVPAPPKSLWEKSDGNTVSFPTSGKYIILGVPGAFTPPCSSQIPGYLSNYNRFVAKGVSDIYVVAVNDIFVVNAWKEKLGKDSNVHFVADCTGEFIKSLGLDFDATGLLGNSRSKRFAAVVEDGKVKNLYVEDEAPEITVTAADKVLASL</sequence>
<keyword evidence="2 7" id="KW-0575">Peroxidase</keyword>
<dbReference type="GO" id="GO:0034599">
    <property type="term" value="P:cellular response to oxidative stress"/>
    <property type="evidence" value="ECO:0007669"/>
    <property type="project" value="InterPro"/>
</dbReference>
<evidence type="ECO:0000256" key="5">
    <source>
        <dbReference type="ARBA" id="ARBA00023284"/>
    </source>
</evidence>
<dbReference type="STRING" id="1392247.A0A3N4L0V7"/>
<keyword evidence="4 7" id="KW-0560">Oxidoreductase</keyword>
<accession>A0A3N4L0V7</accession>
<dbReference type="CDD" id="cd03013">
    <property type="entry name" value="PRX5_like"/>
    <property type="match status" value="1"/>
</dbReference>
<dbReference type="Proteomes" id="UP000277580">
    <property type="component" value="Unassembled WGS sequence"/>
</dbReference>
<dbReference type="PANTHER" id="PTHR10430:SF39">
    <property type="entry name" value="PEROXISOMAL MEMBRANE ASSOCIATED PROTEIN 20"/>
    <property type="match status" value="1"/>
</dbReference>
<dbReference type="GO" id="GO:0042744">
    <property type="term" value="P:hydrogen peroxide catabolic process"/>
    <property type="evidence" value="ECO:0007669"/>
    <property type="project" value="TreeGrafter"/>
</dbReference>
<dbReference type="GO" id="GO:0045454">
    <property type="term" value="P:cell redox homeostasis"/>
    <property type="evidence" value="ECO:0007669"/>
    <property type="project" value="TreeGrafter"/>
</dbReference>
<reference evidence="9 10" key="1">
    <citation type="journal article" date="2018" name="Nat. Ecol. Evol.">
        <title>Pezizomycetes genomes reveal the molecular basis of ectomycorrhizal truffle lifestyle.</title>
        <authorList>
            <person name="Murat C."/>
            <person name="Payen T."/>
            <person name="Noel B."/>
            <person name="Kuo A."/>
            <person name="Morin E."/>
            <person name="Chen J."/>
            <person name="Kohler A."/>
            <person name="Krizsan K."/>
            <person name="Balestrini R."/>
            <person name="Da Silva C."/>
            <person name="Montanini B."/>
            <person name="Hainaut M."/>
            <person name="Levati E."/>
            <person name="Barry K.W."/>
            <person name="Belfiori B."/>
            <person name="Cichocki N."/>
            <person name="Clum A."/>
            <person name="Dockter R.B."/>
            <person name="Fauchery L."/>
            <person name="Guy J."/>
            <person name="Iotti M."/>
            <person name="Le Tacon F."/>
            <person name="Lindquist E.A."/>
            <person name="Lipzen A."/>
            <person name="Malagnac F."/>
            <person name="Mello A."/>
            <person name="Molinier V."/>
            <person name="Miyauchi S."/>
            <person name="Poulain J."/>
            <person name="Riccioni C."/>
            <person name="Rubini A."/>
            <person name="Sitrit Y."/>
            <person name="Splivallo R."/>
            <person name="Traeger S."/>
            <person name="Wang M."/>
            <person name="Zifcakova L."/>
            <person name="Wipf D."/>
            <person name="Zambonelli A."/>
            <person name="Paolocci F."/>
            <person name="Nowrousian M."/>
            <person name="Ottonello S."/>
            <person name="Baldrian P."/>
            <person name="Spatafora J.W."/>
            <person name="Henrissat B."/>
            <person name="Nagy L.G."/>
            <person name="Aury J.M."/>
            <person name="Wincker P."/>
            <person name="Grigoriev I.V."/>
            <person name="Bonfante P."/>
            <person name="Martin F.M."/>
        </authorList>
    </citation>
    <scope>NUCLEOTIDE SEQUENCE [LARGE SCALE GENOMIC DNA]</scope>
    <source>
        <strain evidence="9 10">CCBAS932</strain>
    </source>
</reference>
<comment type="similarity">
    <text evidence="1 7">Belongs to the peroxiredoxin family. Prx5 subfamily.</text>
</comment>
<dbReference type="GO" id="GO:0005829">
    <property type="term" value="C:cytosol"/>
    <property type="evidence" value="ECO:0007669"/>
    <property type="project" value="TreeGrafter"/>
</dbReference>
<dbReference type="GO" id="GO:0005739">
    <property type="term" value="C:mitochondrion"/>
    <property type="evidence" value="ECO:0007669"/>
    <property type="project" value="TreeGrafter"/>
</dbReference>
<feature type="domain" description="Thioredoxin" evidence="8">
    <location>
        <begin position="4"/>
        <end position="156"/>
    </location>
</feature>
<gene>
    <name evidence="9" type="ORF">P167DRAFT_318356</name>
</gene>
<evidence type="ECO:0000313" key="10">
    <source>
        <dbReference type="Proteomes" id="UP000277580"/>
    </source>
</evidence>
<dbReference type="InterPro" id="IPR013740">
    <property type="entry name" value="Redoxin"/>
</dbReference>
<name>A0A3N4L0V7_9PEZI</name>
<comment type="function">
    <text evidence="7">Thiol-specific peroxidase that catalyzes the reduction of hydrogen peroxide and organic hydroperoxides to water and alcohols, respectively. Plays a role in cell protection against oxidative stress by detoxifying peroxides.</text>
</comment>
<dbReference type="PROSITE" id="PS51352">
    <property type="entry name" value="THIOREDOXIN_2"/>
    <property type="match status" value="1"/>
</dbReference>
<evidence type="ECO:0000256" key="1">
    <source>
        <dbReference type="ARBA" id="ARBA00010505"/>
    </source>
</evidence>
<dbReference type="GO" id="GO:0008379">
    <property type="term" value="F:thioredoxin peroxidase activity"/>
    <property type="evidence" value="ECO:0007669"/>
    <property type="project" value="InterPro"/>
</dbReference>
<keyword evidence="5 7" id="KW-0676">Redox-active center</keyword>
<dbReference type="InParanoid" id="A0A3N4L0V7"/>
<dbReference type="InterPro" id="IPR013766">
    <property type="entry name" value="Thioredoxin_domain"/>
</dbReference>
<keyword evidence="10" id="KW-1185">Reference proteome</keyword>
<dbReference type="AlphaFoldDB" id="A0A3N4L0V7"/>
<dbReference type="InterPro" id="IPR036249">
    <property type="entry name" value="Thioredoxin-like_sf"/>
</dbReference>
<keyword evidence="3 7" id="KW-0049">Antioxidant</keyword>
<evidence type="ECO:0000313" key="9">
    <source>
        <dbReference type="EMBL" id="RPB16453.1"/>
    </source>
</evidence>
<evidence type="ECO:0000256" key="4">
    <source>
        <dbReference type="ARBA" id="ARBA00023002"/>
    </source>
</evidence>
<dbReference type="SUPFAM" id="SSF52833">
    <property type="entry name" value="Thioredoxin-like"/>
    <property type="match status" value="1"/>
</dbReference>
<protein>
    <submittedName>
        <fullName evidence="9">Redoxin</fullName>
    </submittedName>
</protein>
<dbReference type="OrthoDB" id="1882547at2759"/>
<dbReference type="PANTHER" id="PTHR10430">
    <property type="entry name" value="PEROXIREDOXIN"/>
    <property type="match status" value="1"/>
</dbReference>
<proteinExistence type="inferred from homology"/>
<evidence type="ECO:0000256" key="3">
    <source>
        <dbReference type="ARBA" id="ARBA00022862"/>
    </source>
</evidence>
<organism evidence="9 10">
    <name type="scientific">Morchella conica CCBAS932</name>
    <dbReference type="NCBI Taxonomy" id="1392247"/>
    <lineage>
        <taxon>Eukaryota</taxon>
        <taxon>Fungi</taxon>
        <taxon>Dikarya</taxon>
        <taxon>Ascomycota</taxon>
        <taxon>Pezizomycotina</taxon>
        <taxon>Pezizomycetes</taxon>
        <taxon>Pezizales</taxon>
        <taxon>Morchellaceae</taxon>
        <taxon>Morchella</taxon>
    </lineage>
</organism>
<dbReference type="InterPro" id="IPR037944">
    <property type="entry name" value="PRX5-like"/>
</dbReference>
<dbReference type="Gene3D" id="3.40.30.10">
    <property type="entry name" value="Glutaredoxin"/>
    <property type="match status" value="1"/>
</dbReference>
<evidence type="ECO:0000256" key="6">
    <source>
        <dbReference type="PIRSR" id="PIRSR637944-1"/>
    </source>
</evidence>
<evidence type="ECO:0000259" key="8">
    <source>
        <dbReference type="PROSITE" id="PS51352"/>
    </source>
</evidence>
<feature type="active site" description="Cysteine sulfenic acid (-SOH) intermediate" evidence="6">
    <location>
        <position position="45"/>
    </location>
</feature>
<dbReference type="GO" id="GO:0005777">
    <property type="term" value="C:peroxisome"/>
    <property type="evidence" value="ECO:0007669"/>
    <property type="project" value="TreeGrafter"/>
</dbReference>
<evidence type="ECO:0000256" key="7">
    <source>
        <dbReference type="RuleBase" id="RU366011"/>
    </source>
</evidence>
<dbReference type="Pfam" id="PF08534">
    <property type="entry name" value="Redoxin"/>
    <property type="match status" value="1"/>
</dbReference>
<dbReference type="EMBL" id="ML119109">
    <property type="protein sequence ID" value="RPB16453.1"/>
    <property type="molecule type" value="Genomic_DNA"/>
</dbReference>